<protein>
    <submittedName>
        <fullName evidence="1">HIT family protein</fullName>
    </submittedName>
</protein>
<accession>A0AC61DB36</accession>
<evidence type="ECO:0000313" key="1">
    <source>
        <dbReference type="EMBL" id="PHV70085.1"/>
    </source>
</evidence>
<evidence type="ECO:0000313" key="2">
    <source>
        <dbReference type="Proteomes" id="UP000224460"/>
    </source>
</evidence>
<dbReference type="EMBL" id="PEDL01000014">
    <property type="protein sequence ID" value="PHV70085.1"/>
    <property type="molecule type" value="Genomic_DNA"/>
</dbReference>
<organism evidence="1 2">
    <name type="scientific">Sporanaerobium hydrogeniformans</name>
    <dbReference type="NCBI Taxonomy" id="3072179"/>
    <lineage>
        <taxon>Bacteria</taxon>
        <taxon>Bacillati</taxon>
        <taxon>Bacillota</taxon>
        <taxon>Clostridia</taxon>
        <taxon>Lachnospirales</taxon>
        <taxon>Lachnospiraceae</taxon>
        <taxon>Sporanaerobium</taxon>
    </lineage>
</organism>
<gene>
    <name evidence="1" type="ORF">CS063_12325</name>
</gene>
<sequence length="141" mass="16182">MSFDNTCFYCAKDERLDNLMLEICELDASTVYLFKEQTYRGRCLLAYKGHVNELFELSDEQRNAFMKDVARVAKAMKEAFGAHKINYGAYSDKLPHLHFHLIPKYEDGPGFGGTFEMMPDPKVLLSDAEYATLIEKVKAHL</sequence>
<comment type="caution">
    <text evidence="1">The sequence shown here is derived from an EMBL/GenBank/DDBJ whole genome shotgun (WGS) entry which is preliminary data.</text>
</comment>
<dbReference type="Proteomes" id="UP000224460">
    <property type="component" value="Unassembled WGS sequence"/>
</dbReference>
<name>A0AC61DB36_9FIRM</name>
<proteinExistence type="predicted"/>
<keyword evidence="2" id="KW-1185">Reference proteome</keyword>
<reference evidence="1" key="1">
    <citation type="submission" date="2017-10" db="EMBL/GenBank/DDBJ databases">
        <title>Genome sequence of cellulolytic Lachnospiraceae bacterium XHS1971 isolated from hotspring sediment.</title>
        <authorList>
            <person name="Vasudevan G."/>
            <person name="Joshi A.J."/>
            <person name="Hivarkar S."/>
            <person name="Lanjekar V.B."/>
            <person name="Dhakephalkar P.K."/>
            <person name="Dagar S."/>
        </authorList>
    </citation>
    <scope>NUCLEOTIDE SEQUENCE</scope>
    <source>
        <strain evidence="1">XHS1971</strain>
    </source>
</reference>